<dbReference type="AlphaFoldDB" id="A0A443IM45"/>
<comment type="caution">
    <text evidence="1">The sequence shown here is derived from an EMBL/GenBank/DDBJ whole genome shotgun (WGS) entry which is preliminary data.</text>
</comment>
<reference evidence="1 2" key="1">
    <citation type="submission" date="2019-01" db="EMBL/GenBank/DDBJ databases">
        <title>Sinorhodobacter populi sp. nov. isolated from the symptomatic bark tissue of Populus euramericana canker.</title>
        <authorList>
            <person name="Xu G."/>
        </authorList>
    </citation>
    <scope>NUCLEOTIDE SEQUENCE [LARGE SCALE GENOMIC DNA]</scope>
    <source>
        <strain evidence="1 2">2D-5</strain>
    </source>
</reference>
<keyword evidence="2" id="KW-1185">Reference proteome</keyword>
<dbReference type="Proteomes" id="UP000285710">
    <property type="component" value="Unassembled WGS sequence"/>
</dbReference>
<organism evidence="1 2">
    <name type="scientific">Paenirhodobacter populi</name>
    <dbReference type="NCBI Taxonomy" id="2306993"/>
    <lineage>
        <taxon>Bacteria</taxon>
        <taxon>Pseudomonadati</taxon>
        <taxon>Pseudomonadota</taxon>
        <taxon>Alphaproteobacteria</taxon>
        <taxon>Rhodobacterales</taxon>
        <taxon>Rhodobacter group</taxon>
        <taxon>Paenirhodobacter</taxon>
    </lineage>
</organism>
<sequence>MKIVQSILARNGLQHPDGRPLYAYGVTDAERENLGSFLRMRIGMGGLTPSTAQGFVLWAAEYIRTGFPGGQLTWDFVFEGMALDYDRPTAIELTSHGLDTWGRKLRQSDHGHREFLYTLLAEGGLPDLALANAPRYRRALLGLVSAIEGEGVLGESIADAAALRLVEDLPQVLRTGEQARLMAELALAIVAARNLLPGDLVVEAAEPWLDDNHPDWRRALPLRLSQEAFEALVRPVLLSERKREKPTPVLVRRQLRKQAGGPWLGVAEIPERAFLPHANLVGVDRDLRLRLTNDTGAGFLGIPVEDGWELVRNAGRGALLMAVAPDEPVFLNAHADGRFLARIVIDAGQPAPDEAPSLWRALDSDTDFPEVLVPLSGRGQARAGRIFVLASDDLVPEGDDDLCVSMDAKAPGGTLWSVSGRGVTHFGPHELRIATGADADAPEARLAVLGRPFSGFLIDGSVAAFLGAPMLLGVEGEGPMRPLGNHARTKAVPGLLGGRVAEWHDAGMVLARCQYIVLPETMQISLHEISDGQVRLQASGLPQGLHLHLGVGEHREAAVIGADGSAVLLLAAEGQPGTLDIRLSDPRSGETLAMTGLWPSRVARLIDAQGARVSGNRPLSRRGMAGWRGVLPANGGAVQLRMALGGAPVAFPAGGAVPLIQFGNVIDQALALQGADGRVNLRLIGGGQETPRLEIGRYDWSAEPAGPFWHLGAGVTRLTAVCLDDPARIMSVEVESRTDPAVWLGEDEGLWFVQGYSESRGVMRPMAWSAQPGEWSSREQRLQSYAQEWQRLLSEPDDLGWDRIWSLILAVRDAGDASALDQVQALARVPAAAVALLLRVGRADRAAALLIETESPFWWPLVPCAAWAEALVSVRNGLCYRLRIAGIGEDDIGPLVAERLAKAAGEIIALRPELAVHLGQAFARAGGKPLAVTSTGTPVPLAVPRASVSLAGSAQEALRRFSGLPDGVSGLSARELKVSLPGTDDVRPLLHAPLVAAEVATGQRPDLSPQEHLQLIALRASDPIWFDAALPAALTLALEMSR</sequence>
<proteinExistence type="predicted"/>
<reference evidence="1 2" key="2">
    <citation type="submission" date="2019-01" db="EMBL/GenBank/DDBJ databases">
        <authorList>
            <person name="Li Y."/>
        </authorList>
    </citation>
    <scope>NUCLEOTIDE SEQUENCE [LARGE SCALE GENOMIC DNA]</scope>
    <source>
        <strain evidence="1 2">2D-5</strain>
    </source>
</reference>
<dbReference type="InterPro" id="IPR047879">
    <property type="entry name" value="YjiT"/>
</dbReference>
<protein>
    <submittedName>
        <fullName evidence="1">Uncharacterized protein</fullName>
    </submittedName>
</protein>
<name>A0A443IM45_9RHOB</name>
<evidence type="ECO:0000313" key="1">
    <source>
        <dbReference type="EMBL" id="RWR06569.1"/>
    </source>
</evidence>
<dbReference type="RefSeq" id="WP_128270752.1">
    <property type="nucleotide sequence ID" value="NZ_SAUW01000027.1"/>
</dbReference>
<accession>A0A443IM45</accession>
<evidence type="ECO:0000313" key="2">
    <source>
        <dbReference type="Proteomes" id="UP000285710"/>
    </source>
</evidence>
<gene>
    <name evidence="1" type="ORF">D2T33_18395</name>
</gene>
<dbReference type="EMBL" id="SAUW01000027">
    <property type="protein sequence ID" value="RWR06569.1"/>
    <property type="molecule type" value="Genomic_DNA"/>
</dbReference>
<dbReference type="NCBIfam" id="NF038336">
    <property type="entry name" value="YjiT_fam"/>
    <property type="match status" value="1"/>
</dbReference>